<protein>
    <recommendedName>
        <fullName evidence="2">DUF4116 domain-containing protein</fullName>
    </recommendedName>
</protein>
<gene>
    <name evidence="3" type="ORF">Lwor_2074</name>
</gene>
<feature type="domain" description="DUF4116" evidence="2">
    <location>
        <begin position="221"/>
        <end position="261"/>
    </location>
</feature>
<evidence type="ECO:0000256" key="1">
    <source>
        <dbReference type="SAM" id="Phobius"/>
    </source>
</evidence>
<keyword evidence="1" id="KW-0812">Transmembrane</keyword>
<dbReference type="Proteomes" id="UP000054662">
    <property type="component" value="Unassembled WGS sequence"/>
</dbReference>
<dbReference type="RefSeq" id="WP_058493838.1">
    <property type="nucleotide sequence ID" value="NZ_CBCRUR010000031.1"/>
</dbReference>
<dbReference type="AlphaFoldDB" id="A0A0W1A669"/>
<feature type="transmembrane region" description="Helical" evidence="1">
    <location>
        <begin position="547"/>
        <end position="565"/>
    </location>
</feature>
<feature type="domain" description="DUF4116" evidence="2">
    <location>
        <begin position="389"/>
        <end position="434"/>
    </location>
</feature>
<dbReference type="InterPro" id="IPR025197">
    <property type="entry name" value="DUF4116"/>
</dbReference>
<feature type="domain" description="DUF4116" evidence="2">
    <location>
        <begin position="133"/>
        <end position="172"/>
    </location>
</feature>
<organism evidence="3 4">
    <name type="scientific">Legionella worsleiensis</name>
    <dbReference type="NCBI Taxonomy" id="45076"/>
    <lineage>
        <taxon>Bacteria</taxon>
        <taxon>Pseudomonadati</taxon>
        <taxon>Pseudomonadota</taxon>
        <taxon>Gammaproteobacteria</taxon>
        <taxon>Legionellales</taxon>
        <taxon>Legionellaceae</taxon>
        <taxon>Legionella</taxon>
    </lineage>
</organism>
<dbReference type="Pfam" id="PF13475">
    <property type="entry name" value="DUF4116"/>
    <property type="match status" value="6"/>
</dbReference>
<sequence length="586" mass="65446">MNIDMSNRTEVLELMNKTPGRFAEISDSLKNDLEIVMKAVAYSGRFLEYVNSDVKKNKKIVLVAVKNDGQALKYADRSLQNNDDVVFAAVSNHGKALKFAGEPQKNNDKIVLAAVRNYGWALKYASKELQVKKELALAAVNNDVSALQYVDETLRNDDDIVRAALLRRSNVINNHIESLELTSDKDLGKEEQAEFLKIYILMLIRQHGKQFKYIYPQYGADREIVLAAIEGYPNALQLADESLKQDRSFLIAAVNENPDVVPFTGSYRSFFESYILFKNEAFALPETPFKRSAIQLFKLIAVVFADPAIDKKILKTILNSRETLLNPDASFSQRNQNSSMVKELLKDPSPKIRFLGKMMVPMVGLKVNPAVVMKYKCLFEFADGHLKNNRNCVLDVVKTDGLQLEFAPAHFKADRDIALAAVKQNPEAIVHVDASLAPFLKSYLNFISKQDEFSGDVRSHTNKLLGKVEEFFLSGQVNTVYLTKVLDKTYTFFNEKQTKEYASFIQSSLKNPSSNVQILGHKMMDLAVVILGVSFAMGVTGAGAVPAAVSGILGFGLFVVGGYLGSRESTEEKQYNKLIQTLTPQI</sequence>
<keyword evidence="1" id="KW-1133">Transmembrane helix</keyword>
<dbReference type="EMBL" id="LNZC01000027">
    <property type="protein sequence ID" value="KTD76849.1"/>
    <property type="molecule type" value="Genomic_DNA"/>
</dbReference>
<proteinExistence type="predicted"/>
<dbReference type="PATRIC" id="fig|45076.6.peg.2271"/>
<keyword evidence="1" id="KW-0472">Membrane</keyword>
<feature type="domain" description="DUF4116" evidence="2">
    <location>
        <begin position="57"/>
        <end position="102"/>
    </location>
</feature>
<evidence type="ECO:0000259" key="2">
    <source>
        <dbReference type="Pfam" id="PF13475"/>
    </source>
</evidence>
<evidence type="ECO:0000313" key="4">
    <source>
        <dbReference type="Proteomes" id="UP000054662"/>
    </source>
</evidence>
<feature type="domain" description="DUF4116" evidence="2">
    <location>
        <begin position="11"/>
        <end position="53"/>
    </location>
</feature>
<evidence type="ECO:0000313" key="3">
    <source>
        <dbReference type="EMBL" id="KTD76849.1"/>
    </source>
</evidence>
<dbReference type="OrthoDB" id="5654365at2"/>
<comment type="caution">
    <text evidence="3">The sequence shown here is derived from an EMBL/GenBank/DDBJ whole genome shotgun (WGS) entry which is preliminary data.</text>
</comment>
<accession>A0A0W1A669</accession>
<reference evidence="3 4" key="1">
    <citation type="submission" date="2015-11" db="EMBL/GenBank/DDBJ databases">
        <title>Genomic analysis of 38 Legionella species identifies large and diverse effector repertoires.</title>
        <authorList>
            <person name="Burstein D."/>
            <person name="Amaro F."/>
            <person name="Zusman T."/>
            <person name="Lifshitz Z."/>
            <person name="Cohen O."/>
            <person name="Gilbert J.A."/>
            <person name="Pupko T."/>
            <person name="Shuman H.A."/>
            <person name="Segal G."/>
        </authorList>
    </citation>
    <scope>NUCLEOTIDE SEQUENCE [LARGE SCALE GENOMIC DNA]</scope>
    <source>
        <strain evidence="3 4">ATCC 49508</strain>
    </source>
</reference>
<name>A0A0W1A669_9GAMM</name>
<keyword evidence="4" id="KW-1185">Reference proteome</keyword>
<feature type="domain" description="DUF4116" evidence="2">
    <location>
        <begin position="105"/>
        <end position="130"/>
    </location>
</feature>